<evidence type="ECO:0000256" key="1">
    <source>
        <dbReference type="SAM" id="MobiDB-lite"/>
    </source>
</evidence>
<organism evidence="3 4">
    <name type="scientific">Acer negundo</name>
    <name type="common">Box elder</name>
    <dbReference type="NCBI Taxonomy" id="4023"/>
    <lineage>
        <taxon>Eukaryota</taxon>
        <taxon>Viridiplantae</taxon>
        <taxon>Streptophyta</taxon>
        <taxon>Embryophyta</taxon>
        <taxon>Tracheophyta</taxon>
        <taxon>Spermatophyta</taxon>
        <taxon>Magnoliopsida</taxon>
        <taxon>eudicotyledons</taxon>
        <taxon>Gunneridae</taxon>
        <taxon>Pentapetalae</taxon>
        <taxon>rosids</taxon>
        <taxon>malvids</taxon>
        <taxon>Sapindales</taxon>
        <taxon>Sapindaceae</taxon>
        <taxon>Hippocastanoideae</taxon>
        <taxon>Acereae</taxon>
        <taxon>Acer</taxon>
    </lineage>
</organism>
<dbReference type="PANTHER" id="PTHR36810:SF1">
    <property type="entry name" value="OS05G0232200 PROTEIN"/>
    <property type="match status" value="1"/>
</dbReference>
<evidence type="ECO:0000256" key="2">
    <source>
        <dbReference type="SAM" id="Phobius"/>
    </source>
</evidence>
<dbReference type="PANTHER" id="PTHR36810">
    <property type="entry name" value="BNACNNG47150D PROTEIN"/>
    <property type="match status" value="1"/>
</dbReference>
<keyword evidence="2" id="KW-0472">Membrane</keyword>
<evidence type="ECO:0000313" key="4">
    <source>
        <dbReference type="Proteomes" id="UP001064489"/>
    </source>
</evidence>
<evidence type="ECO:0000313" key="3">
    <source>
        <dbReference type="EMBL" id="KAI9192799.1"/>
    </source>
</evidence>
<reference evidence="3" key="1">
    <citation type="journal article" date="2022" name="Plant J.">
        <title>Strategies of tolerance reflected in two North American maple genomes.</title>
        <authorList>
            <person name="McEvoy S.L."/>
            <person name="Sezen U.U."/>
            <person name="Trouern-Trend A."/>
            <person name="McMahon S.M."/>
            <person name="Schaberg P.G."/>
            <person name="Yang J."/>
            <person name="Wegrzyn J.L."/>
            <person name="Swenson N.G."/>
        </authorList>
    </citation>
    <scope>NUCLEOTIDE SEQUENCE</scope>
    <source>
        <strain evidence="3">91603</strain>
    </source>
</reference>
<proteinExistence type="predicted"/>
<comment type="caution">
    <text evidence="3">The sequence shown here is derived from an EMBL/GenBank/DDBJ whole genome shotgun (WGS) entry which is preliminary data.</text>
</comment>
<dbReference type="EMBL" id="JAJSOW010000004">
    <property type="protein sequence ID" value="KAI9192799.1"/>
    <property type="molecule type" value="Genomic_DNA"/>
</dbReference>
<dbReference type="Proteomes" id="UP001064489">
    <property type="component" value="Chromosome 6"/>
</dbReference>
<protein>
    <submittedName>
        <fullName evidence="3">Uncharacterized protein</fullName>
    </submittedName>
</protein>
<accession>A0AAD5JKI6</accession>
<keyword evidence="2" id="KW-0812">Transmembrane</keyword>
<dbReference type="AlphaFoldDB" id="A0AAD5JKI6"/>
<gene>
    <name evidence="3" type="ORF">LWI28_027892</name>
</gene>
<name>A0AAD5JKI6_ACENE</name>
<feature type="compositionally biased region" description="Basic and acidic residues" evidence="1">
    <location>
        <begin position="33"/>
        <end position="44"/>
    </location>
</feature>
<sequence length="92" mass="10058">MDLFGHCHAEAATHLGEKSSAPVNVGKSSMHGVDIKVNEGEKTNKKPKKSKLLNSADDEPSRGPVGQAMRAAIMIGFATLVIFTRQRKNRWK</sequence>
<feature type="transmembrane region" description="Helical" evidence="2">
    <location>
        <begin position="67"/>
        <end position="84"/>
    </location>
</feature>
<keyword evidence="2" id="KW-1133">Transmembrane helix</keyword>
<feature type="region of interest" description="Disordered" evidence="1">
    <location>
        <begin position="15"/>
        <end position="65"/>
    </location>
</feature>
<reference evidence="3" key="2">
    <citation type="submission" date="2023-02" db="EMBL/GenBank/DDBJ databases">
        <authorList>
            <person name="Swenson N.G."/>
            <person name="Wegrzyn J.L."/>
            <person name="Mcevoy S.L."/>
        </authorList>
    </citation>
    <scope>NUCLEOTIDE SEQUENCE</scope>
    <source>
        <strain evidence="3">91603</strain>
        <tissue evidence="3">Leaf</tissue>
    </source>
</reference>
<keyword evidence="4" id="KW-1185">Reference proteome</keyword>